<accession>A0A8I1A981</accession>
<dbReference type="AlphaFoldDB" id="A0A8I1A981"/>
<name>A0A8I1A981_ACIBZ</name>
<proteinExistence type="predicted"/>
<evidence type="ECO:0000313" key="1">
    <source>
        <dbReference type="EMBL" id="UUN98943.1"/>
    </source>
</evidence>
<dbReference type="RefSeq" id="WP_151780929.1">
    <property type="nucleotide sequence ID" value="NZ_BKNL01000016.1"/>
</dbReference>
<gene>
    <name evidence="1" type="ORF">I9054_005695</name>
</gene>
<dbReference type="InterPro" id="IPR025737">
    <property type="entry name" value="FApF"/>
</dbReference>
<dbReference type="EMBL" id="CP092085">
    <property type="protein sequence ID" value="UUN98943.1"/>
    <property type="molecule type" value="Genomic_DNA"/>
</dbReference>
<reference evidence="1" key="1">
    <citation type="submission" date="2022-02" db="EMBL/GenBank/DDBJ databases">
        <title>Characterization of Tn125 harboring carbapenem-resistant Acinetobacter bereziniae clinical isolates.</title>
        <authorList>
            <person name="Wong N.-K."/>
            <person name="Pan Q."/>
        </authorList>
    </citation>
    <scope>NUCLEOTIDE SEQUENCE</scope>
    <source>
        <strain evidence="1">GD03393</strain>
    </source>
</reference>
<evidence type="ECO:0000313" key="2">
    <source>
        <dbReference type="Proteomes" id="UP000644140"/>
    </source>
</evidence>
<sequence>MKQLILKLSLTLMLGLSAHIVHATENGADSFALGAEGMMAGALPPPGVYLLTYYQNYHAGHFDQGPPNFHLDVNAFIPRLVWMTEQNYWGGQLGFYAIQPMVDLRLSAAGMSDHNTALGDLMLGSMLGWHRGNHHWIGAIETVLATGKYDKASITQPLVANIGKNYNTVRPIFAYSYAPENGLDLSTKISYSFNTENDDTHYRSGDYFAGDYSIGYKLSDHVKVAIEGYAFKQTKSDRQHGDNIGMRGQVLAVGPAVQYQDKNWSVEAKYLTETQVENRPEGHTGLLKFVWAF</sequence>
<organism evidence="1 2">
    <name type="scientific">Acinetobacter bereziniae</name>
    <name type="common">Acinetobacter genomosp. 10</name>
    <dbReference type="NCBI Taxonomy" id="106648"/>
    <lineage>
        <taxon>Bacteria</taxon>
        <taxon>Pseudomonadati</taxon>
        <taxon>Pseudomonadota</taxon>
        <taxon>Gammaproteobacteria</taxon>
        <taxon>Moraxellales</taxon>
        <taxon>Moraxellaceae</taxon>
        <taxon>Acinetobacter</taxon>
    </lineage>
</organism>
<dbReference type="Proteomes" id="UP000644140">
    <property type="component" value="Chromosome"/>
</dbReference>
<dbReference type="Pfam" id="PF13557">
    <property type="entry name" value="Phenol_MetA_deg"/>
    <property type="match status" value="1"/>
</dbReference>
<protein>
    <submittedName>
        <fullName evidence="1">Transporter</fullName>
    </submittedName>
</protein>